<reference evidence="2" key="1">
    <citation type="submission" date="2013-04" db="EMBL/GenBank/DDBJ databases">
        <authorList>
            <person name="Qu J."/>
            <person name="Murali S.C."/>
            <person name="Bandaranaike D."/>
            <person name="Bellair M."/>
            <person name="Blankenburg K."/>
            <person name="Chao H."/>
            <person name="Dinh H."/>
            <person name="Doddapaneni H."/>
            <person name="Downs B."/>
            <person name="Dugan-Rocha S."/>
            <person name="Elkadiri S."/>
            <person name="Gnanaolivu R.D."/>
            <person name="Hernandez B."/>
            <person name="Javaid M."/>
            <person name="Jayaseelan J.C."/>
            <person name="Lee S."/>
            <person name="Li M."/>
            <person name="Ming W."/>
            <person name="Munidasa M."/>
            <person name="Muniz J."/>
            <person name="Nguyen L."/>
            <person name="Ongeri F."/>
            <person name="Osuji N."/>
            <person name="Pu L.-L."/>
            <person name="Puazo M."/>
            <person name="Qu C."/>
            <person name="Quiroz J."/>
            <person name="Raj R."/>
            <person name="Weissenberger G."/>
            <person name="Xin Y."/>
            <person name="Zou X."/>
            <person name="Han Y."/>
            <person name="Richards S."/>
            <person name="Worley K."/>
            <person name="Muzny D."/>
            <person name="Gibbs R."/>
        </authorList>
    </citation>
    <scope>NUCLEOTIDE SEQUENCE</scope>
    <source>
        <strain evidence="2">Sampled in the wild</strain>
    </source>
</reference>
<protein>
    <submittedName>
        <fullName evidence="2">Uncharacterized protein</fullName>
    </submittedName>
</protein>
<reference evidence="2" key="2">
    <citation type="submission" date="2017-10" db="EMBL/GenBank/DDBJ databases">
        <title>Ladona fulva Genome sequencing and assembly.</title>
        <authorList>
            <person name="Murali S."/>
            <person name="Richards S."/>
            <person name="Bandaranaike D."/>
            <person name="Bellair M."/>
            <person name="Blankenburg K."/>
            <person name="Chao H."/>
            <person name="Dinh H."/>
            <person name="Doddapaneni H."/>
            <person name="Dugan-Rocha S."/>
            <person name="Elkadiri S."/>
            <person name="Gnanaolivu R."/>
            <person name="Hernandez B."/>
            <person name="Skinner E."/>
            <person name="Javaid M."/>
            <person name="Lee S."/>
            <person name="Li M."/>
            <person name="Ming W."/>
            <person name="Munidasa M."/>
            <person name="Muniz J."/>
            <person name="Nguyen L."/>
            <person name="Hughes D."/>
            <person name="Osuji N."/>
            <person name="Pu L.-L."/>
            <person name="Puazo M."/>
            <person name="Qu C."/>
            <person name="Quiroz J."/>
            <person name="Raj R."/>
            <person name="Weissenberger G."/>
            <person name="Xin Y."/>
            <person name="Zou X."/>
            <person name="Han Y."/>
            <person name="Worley K."/>
            <person name="Muzny D."/>
            <person name="Gibbs R."/>
        </authorList>
    </citation>
    <scope>NUCLEOTIDE SEQUENCE</scope>
    <source>
        <strain evidence="2">Sampled in the wild</strain>
    </source>
</reference>
<dbReference type="EMBL" id="KZ308191">
    <property type="protein sequence ID" value="KAG8224321.1"/>
    <property type="molecule type" value="Genomic_DNA"/>
</dbReference>
<sequence length="230" mass="24518">MVRLLRATGRPLGAADMVVDPSPAPTEHHPRVADSVVAPSHHLTVHLPRDPVACPPATEHLPSEEARSEEARSEEARSEVDLSEVDLLEERLHLATVHHPPATPHLLPATAHLPRDPAGSDLVVHSVVLSVPLLPPLMELRLQATAHHRPLTVHLAPEVTVLVDIPAAVATLAEEVGTVEVVDTVEAADLADTGDPAELVGTAEEDAEVAKNTIQTEDTCIEQPVPMIPK</sequence>
<keyword evidence="3" id="KW-1185">Reference proteome</keyword>
<evidence type="ECO:0000256" key="1">
    <source>
        <dbReference type="SAM" id="MobiDB-lite"/>
    </source>
</evidence>
<proteinExistence type="predicted"/>
<gene>
    <name evidence="2" type="ORF">J437_LFUL007263</name>
</gene>
<name>A0A8K0JXW1_LADFU</name>
<feature type="region of interest" description="Disordered" evidence="1">
    <location>
        <begin position="48"/>
        <end position="80"/>
    </location>
</feature>
<comment type="caution">
    <text evidence="2">The sequence shown here is derived from an EMBL/GenBank/DDBJ whole genome shotgun (WGS) entry which is preliminary data.</text>
</comment>
<accession>A0A8K0JXW1</accession>
<dbReference type="Proteomes" id="UP000792457">
    <property type="component" value="Unassembled WGS sequence"/>
</dbReference>
<feature type="compositionally biased region" description="Basic and acidic residues" evidence="1">
    <location>
        <begin position="61"/>
        <end position="80"/>
    </location>
</feature>
<evidence type="ECO:0000313" key="2">
    <source>
        <dbReference type="EMBL" id="KAG8224321.1"/>
    </source>
</evidence>
<organism evidence="2 3">
    <name type="scientific">Ladona fulva</name>
    <name type="common">Scarce chaser dragonfly</name>
    <name type="synonym">Libellula fulva</name>
    <dbReference type="NCBI Taxonomy" id="123851"/>
    <lineage>
        <taxon>Eukaryota</taxon>
        <taxon>Metazoa</taxon>
        <taxon>Ecdysozoa</taxon>
        <taxon>Arthropoda</taxon>
        <taxon>Hexapoda</taxon>
        <taxon>Insecta</taxon>
        <taxon>Pterygota</taxon>
        <taxon>Palaeoptera</taxon>
        <taxon>Odonata</taxon>
        <taxon>Epiprocta</taxon>
        <taxon>Anisoptera</taxon>
        <taxon>Libelluloidea</taxon>
        <taxon>Libellulidae</taxon>
        <taxon>Ladona</taxon>
    </lineage>
</organism>
<dbReference type="AlphaFoldDB" id="A0A8K0JXW1"/>
<evidence type="ECO:0000313" key="3">
    <source>
        <dbReference type="Proteomes" id="UP000792457"/>
    </source>
</evidence>